<dbReference type="PROSITE" id="PS00409">
    <property type="entry name" value="PROKAR_NTER_METHYL"/>
    <property type="match status" value="1"/>
</dbReference>
<feature type="transmembrane region" description="Helical" evidence="2">
    <location>
        <begin position="12"/>
        <end position="32"/>
    </location>
</feature>
<name>A0A6C2UPG5_9BACT</name>
<dbReference type="NCBIfam" id="TIGR02532">
    <property type="entry name" value="IV_pilin_GFxxxE"/>
    <property type="match status" value="1"/>
</dbReference>
<reference evidence="3 4" key="1">
    <citation type="submission" date="2019-04" db="EMBL/GenBank/DDBJ databases">
        <authorList>
            <person name="Van Vliet M D."/>
        </authorList>
    </citation>
    <scope>NUCLEOTIDE SEQUENCE [LARGE SCALE GENOMIC DNA]</scope>
    <source>
        <strain evidence="3 4">F21</strain>
    </source>
</reference>
<dbReference type="InterPro" id="IPR045584">
    <property type="entry name" value="Pilin-like"/>
</dbReference>
<dbReference type="AlphaFoldDB" id="A0A6C2UPG5"/>
<dbReference type="Pfam" id="PF07963">
    <property type="entry name" value="N_methyl"/>
    <property type="match status" value="1"/>
</dbReference>
<dbReference type="GO" id="GO:0015628">
    <property type="term" value="P:protein secretion by the type II secretion system"/>
    <property type="evidence" value="ECO:0007669"/>
    <property type="project" value="InterPro"/>
</dbReference>
<keyword evidence="2" id="KW-0472">Membrane</keyword>
<keyword evidence="1" id="KW-0488">Methylation</keyword>
<evidence type="ECO:0000313" key="4">
    <source>
        <dbReference type="Proteomes" id="UP000346198"/>
    </source>
</evidence>
<protein>
    <submittedName>
        <fullName evidence="3">Fimbrial protein</fullName>
    </submittedName>
</protein>
<dbReference type="Gene3D" id="3.30.700.10">
    <property type="entry name" value="Glycoprotein, Type 4 Pilin"/>
    <property type="match status" value="1"/>
</dbReference>
<evidence type="ECO:0000256" key="1">
    <source>
        <dbReference type="ARBA" id="ARBA00022481"/>
    </source>
</evidence>
<dbReference type="Proteomes" id="UP000346198">
    <property type="component" value="Unassembled WGS sequence"/>
</dbReference>
<dbReference type="InterPro" id="IPR012902">
    <property type="entry name" value="N_methyl_site"/>
</dbReference>
<dbReference type="SUPFAM" id="SSF54523">
    <property type="entry name" value="Pili subunits"/>
    <property type="match status" value="1"/>
</dbReference>
<dbReference type="PRINTS" id="PR00813">
    <property type="entry name" value="BCTERIALGSPG"/>
</dbReference>
<gene>
    <name evidence="3" type="primary">pilE1</name>
    <name evidence="3" type="ORF">SCARR_02973</name>
</gene>
<dbReference type="GO" id="GO:0015627">
    <property type="term" value="C:type II protein secretion system complex"/>
    <property type="evidence" value="ECO:0007669"/>
    <property type="project" value="InterPro"/>
</dbReference>
<proteinExistence type="predicted"/>
<dbReference type="InterPro" id="IPR000983">
    <property type="entry name" value="Bac_GSPG_pilin"/>
</dbReference>
<accession>A0A6C2UPG5</accession>
<keyword evidence="2" id="KW-1133">Transmembrane helix</keyword>
<dbReference type="EMBL" id="CAAHFH010000002">
    <property type="protein sequence ID" value="VGO20906.1"/>
    <property type="molecule type" value="Genomic_DNA"/>
</dbReference>
<keyword evidence="4" id="KW-1185">Reference proteome</keyword>
<dbReference type="RefSeq" id="WP_136062408.1">
    <property type="nucleotide sequence ID" value="NZ_CAAHFH010000002.1"/>
</dbReference>
<organism evidence="3 4">
    <name type="scientific">Pontiella sulfatireligans</name>
    <dbReference type="NCBI Taxonomy" id="2750658"/>
    <lineage>
        <taxon>Bacteria</taxon>
        <taxon>Pseudomonadati</taxon>
        <taxon>Kiritimatiellota</taxon>
        <taxon>Kiritimatiellia</taxon>
        <taxon>Kiritimatiellales</taxon>
        <taxon>Pontiellaceae</taxon>
        <taxon>Pontiella</taxon>
    </lineage>
</organism>
<evidence type="ECO:0000256" key="2">
    <source>
        <dbReference type="SAM" id="Phobius"/>
    </source>
</evidence>
<keyword evidence="2" id="KW-0812">Transmembrane</keyword>
<sequence>MKKMNKKGFTLVEIMIVVAIIGLLAAIGIPSFQKARANSMAKSAINNVRLVNAAVDQYAMDKGLVDDGTVAQTDYEEYLKGGMAAMKVGNETPTFGEATVGTDFNATNAYPNIDF</sequence>
<evidence type="ECO:0000313" key="3">
    <source>
        <dbReference type="EMBL" id="VGO20906.1"/>
    </source>
</evidence>
<dbReference type="PANTHER" id="PTHR30093">
    <property type="entry name" value="GENERAL SECRETION PATHWAY PROTEIN G"/>
    <property type="match status" value="1"/>
</dbReference>